<evidence type="ECO:0000256" key="1">
    <source>
        <dbReference type="SAM" id="MobiDB-lite"/>
    </source>
</evidence>
<organism evidence="2 3">
    <name type="scientific">Lysobacter yangpyeongensis</name>
    <dbReference type="NCBI Taxonomy" id="346182"/>
    <lineage>
        <taxon>Bacteria</taxon>
        <taxon>Pseudomonadati</taxon>
        <taxon>Pseudomonadota</taxon>
        <taxon>Gammaproteobacteria</taxon>
        <taxon>Lysobacterales</taxon>
        <taxon>Lysobacteraceae</taxon>
        <taxon>Lysobacter</taxon>
    </lineage>
</organism>
<accession>A0ABW0SRL4</accession>
<reference evidence="3" key="1">
    <citation type="journal article" date="2019" name="Int. J. Syst. Evol. Microbiol.">
        <title>The Global Catalogue of Microorganisms (GCM) 10K type strain sequencing project: providing services to taxonomists for standard genome sequencing and annotation.</title>
        <authorList>
            <consortium name="The Broad Institute Genomics Platform"/>
            <consortium name="The Broad Institute Genome Sequencing Center for Infectious Disease"/>
            <person name="Wu L."/>
            <person name="Ma J."/>
        </authorList>
    </citation>
    <scope>NUCLEOTIDE SEQUENCE [LARGE SCALE GENOMIC DNA]</scope>
    <source>
        <strain evidence="3">KACC 11407</strain>
    </source>
</reference>
<protein>
    <recommendedName>
        <fullName evidence="4">Lipoprotein</fullName>
    </recommendedName>
</protein>
<feature type="compositionally biased region" description="Polar residues" evidence="1">
    <location>
        <begin position="72"/>
        <end position="81"/>
    </location>
</feature>
<evidence type="ECO:0000313" key="2">
    <source>
        <dbReference type="EMBL" id="MFC5571369.1"/>
    </source>
</evidence>
<sequence>MTQRYVYDALSKSLGGIPGSPVYHRFAAMAYTDVSMNRLPYVLFVALACTVTACRPHAKQAPSESPLPHSAAPQTRLSAQERNPGVSSACGPTKITLTCAPGSSDCIQTIASISNRDGQSRELSKPAEMKDYTPVGVECVVAANGSPYFVVQYGERPFGCEFCEWYYLYDGNGKQLTHSNPAILTDDSLPDSKQQSPNNMEFDEMADALEIGEIDVKLLDDN</sequence>
<dbReference type="EMBL" id="JBHSNM010000007">
    <property type="protein sequence ID" value="MFC5571369.1"/>
    <property type="molecule type" value="Genomic_DNA"/>
</dbReference>
<comment type="caution">
    <text evidence="2">The sequence shown here is derived from an EMBL/GenBank/DDBJ whole genome shotgun (WGS) entry which is preliminary data.</text>
</comment>
<dbReference type="RefSeq" id="WP_386755979.1">
    <property type="nucleotide sequence ID" value="NZ_JBHSNM010000007.1"/>
</dbReference>
<evidence type="ECO:0000313" key="3">
    <source>
        <dbReference type="Proteomes" id="UP001596036"/>
    </source>
</evidence>
<gene>
    <name evidence="2" type="ORF">ACFPN1_14995</name>
</gene>
<proteinExistence type="predicted"/>
<evidence type="ECO:0008006" key="4">
    <source>
        <dbReference type="Google" id="ProtNLM"/>
    </source>
</evidence>
<keyword evidence="3" id="KW-1185">Reference proteome</keyword>
<dbReference type="Proteomes" id="UP001596036">
    <property type="component" value="Unassembled WGS sequence"/>
</dbReference>
<feature type="region of interest" description="Disordered" evidence="1">
    <location>
        <begin position="59"/>
        <end position="89"/>
    </location>
</feature>
<name>A0ABW0SRL4_9GAMM</name>